<comment type="caution">
    <text evidence="2">The sequence shown here is derived from an EMBL/GenBank/DDBJ whole genome shotgun (WGS) entry which is preliminary data.</text>
</comment>
<dbReference type="CDD" id="cd05403">
    <property type="entry name" value="NT_KNTase_like"/>
    <property type="match status" value="1"/>
</dbReference>
<accession>A0A3A9AHB2</accession>
<organism evidence="2 3">
    <name type="scientific">Parablautia intestinalis</name>
    <dbReference type="NCBI Taxonomy" id="2320100"/>
    <lineage>
        <taxon>Bacteria</taxon>
        <taxon>Bacillati</taxon>
        <taxon>Bacillota</taxon>
        <taxon>Clostridia</taxon>
        <taxon>Lachnospirales</taxon>
        <taxon>Lachnospiraceae</taxon>
        <taxon>Parablautia</taxon>
    </lineage>
</organism>
<dbReference type="Gene3D" id="3.30.460.10">
    <property type="entry name" value="Beta Polymerase, domain 2"/>
    <property type="match status" value="1"/>
</dbReference>
<dbReference type="GO" id="GO:0016740">
    <property type="term" value="F:transferase activity"/>
    <property type="evidence" value="ECO:0007669"/>
    <property type="project" value="UniProtKB-KW"/>
</dbReference>
<protein>
    <submittedName>
        <fullName evidence="2">Nucleotidyltransferase domain-containing protein</fullName>
    </submittedName>
</protein>
<feature type="domain" description="Polymerase beta nucleotidyltransferase" evidence="1">
    <location>
        <begin position="10"/>
        <end position="92"/>
    </location>
</feature>
<gene>
    <name evidence="2" type="ORF">D7V94_12900</name>
</gene>
<dbReference type="InterPro" id="IPR041633">
    <property type="entry name" value="Polbeta"/>
</dbReference>
<dbReference type="InterPro" id="IPR043519">
    <property type="entry name" value="NT_sf"/>
</dbReference>
<dbReference type="Pfam" id="PF18765">
    <property type="entry name" value="Polbeta"/>
    <property type="match status" value="1"/>
</dbReference>
<name>A0A3A9AHB2_9FIRM</name>
<evidence type="ECO:0000313" key="2">
    <source>
        <dbReference type="EMBL" id="RKI90678.1"/>
    </source>
</evidence>
<proteinExistence type="predicted"/>
<dbReference type="AlphaFoldDB" id="A0A3A9AHB2"/>
<evidence type="ECO:0000259" key="1">
    <source>
        <dbReference type="Pfam" id="PF18765"/>
    </source>
</evidence>
<dbReference type="RefSeq" id="WP_120470405.1">
    <property type="nucleotide sequence ID" value="NZ_RAYQ01000013.1"/>
</dbReference>
<dbReference type="OrthoDB" id="2050325at2"/>
<keyword evidence="2" id="KW-0808">Transferase</keyword>
<evidence type="ECO:0000313" key="3">
    <source>
        <dbReference type="Proteomes" id="UP000280696"/>
    </source>
</evidence>
<dbReference type="Proteomes" id="UP000280696">
    <property type="component" value="Unassembled WGS sequence"/>
</dbReference>
<dbReference type="SUPFAM" id="SSF81301">
    <property type="entry name" value="Nucleotidyltransferase"/>
    <property type="match status" value="1"/>
</dbReference>
<dbReference type="EMBL" id="RAYQ01000013">
    <property type="protein sequence ID" value="RKI90678.1"/>
    <property type="molecule type" value="Genomic_DNA"/>
</dbReference>
<reference evidence="2 3" key="1">
    <citation type="submission" date="2018-09" db="EMBL/GenBank/DDBJ databases">
        <title>Murine metabolic-syndrome-specific gut microbial biobank.</title>
        <authorList>
            <person name="Liu C."/>
        </authorList>
    </citation>
    <scope>NUCLEOTIDE SEQUENCE [LARGE SCALE GENOMIC DNA]</scope>
    <source>
        <strain evidence="2 3">0.1xD8-82</strain>
    </source>
</reference>
<keyword evidence="3" id="KW-1185">Reference proteome</keyword>
<sequence length="96" mass="10608">MNAEEVIGKVAQLCRKYSAKQGILFGSRAKGTALSRSDIDIAVSGVADFPAFQEEVENLPTLFSVDIVDMDTCTNPLLLEDIRKYGKKIYEKIPIL</sequence>